<evidence type="ECO:0000259" key="6">
    <source>
        <dbReference type="PROSITE" id="PS51686"/>
    </source>
</evidence>
<dbReference type="CDD" id="cd02440">
    <property type="entry name" value="AdoMet_MTases"/>
    <property type="match status" value="1"/>
</dbReference>
<dbReference type="GO" id="GO:0008173">
    <property type="term" value="F:RNA methyltransferase activity"/>
    <property type="evidence" value="ECO:0007669"/>
    <property type="project" value="InterPro"/>
</dbReference>
<keyword evidence="8" id="KW-1185">Reference proteome</keyword>
<keyword evidence="2 5" id="KW-0808">Transferase</keyword>
<feature type="binding site" evidence="5">
    <location>
        <position position="260"/>
    </location>
    <ligand>
        <name>S-adenosyl-L-methionine</name>
        <dbReference type="ChEBI" id="CHEBI:59789"/>
    </ligand>
</feature>
<dbReference type="GO" id="GO:0001510">
    <property type="term" value="P:RNA methylation"/>
    <property type="evidence" value="ECO:0007669"/>
    <property type="project" value="InterPro"/>
</dbReference>
<feature type="binding site" evidence="5">
    <location>
        <position position="233"/>
    </location>
    <ligand>
        <name>S-adenosyl-L-methionine</name>
        <dbReference type="ChEBI" id="CHEBI:59789"/>
    </ligand>
</feature>
<keyword evidence="3 5" id="KW-0949">S-adenosyl-L-methionine</keyword>
<dbReference type="PANTHER" id="PTHR22807">
    <property type="entry name" value="NOP2 YEAST -RELATED NOL1/NOP2/FMU SUN DOMAIN-CONTAINING"/>
    <property type="match status" value="1"/>
</dbReference>
<reference evidence="8" key="1">
    <citation type="submission" date="2016-11" db="EMBL/GenBank/DDBJ databases">
        <authorList>
            <person name="Varghese N."/>
            <person name="Submissions S."/>
        </authorList>
    </citation>
    <scope>NUCLEOTIDE SEQUENCE [LARGE SCALE GENOMIC DNA]</scope>
    <source>
        <strain evidence="8">DSM 22363</strain>
    </source>
</reference>
<dbReference type="STRING" id="1123272.SAMN02745824_2749"/>
<dbReference type="Gene3D" id="3.40.50.150">
    <property type="entry name" value="Vaccinia Virus protein VP39"/>
    <property type="match status" value="1"/>
</dbReference>
<dbReference type="OrthoDB" id="9810297at2"/>
<keyword evidence="1 5" id="KW-0489">Methyltransferase</keyword>
<proteinExistence type="inferred from homology"/>
<dbReference type="AlphaFoldDB" id="A0A1N6GAT7"/>
<feature type="binding site" evidence="5">
    <location>
        <position position="281"/>
    </location>
    <ligand>
        <name>S-adenosyl-L-methionine</name>
        <dbReference type="ChEBI" id="CHEBI:59789"/>
    </ligand>
</feature>
<gene>
    <name evidence="7" type="ORF">SAMN02745824_2749</name>
</gene>
<keyword evidence="4 5" id="KW-0694">RNA-binding</keyword>
<dbReference type="Pfam" id="PF01189">
    <property type="entry name" value="Methyltr_RsmB-F"/>
    <property type="match status" value="1"/>
</dbReference>
<accession>A0A1N6GAT7</accession>
<evidence type="ECO:0000313" key="7">
    <source>
        <dbReference type="EMBL" id="SIO04633.1"/>
    </source>
</evidence>
<evidence type="ECO:0000256" key="4">
    <source>
        <dbReference type="ARBA" id="ARBA00022884"/>
    </source>
</evidence>
<dbReference type="PROSITE" id="PS51686">
    <property type="entry name" value="SAM_MT_RSMB_NOP"/>
    <property type="match status" value="1"/>
</dbReference>
<evidence type="ECO:0000256" key="5">
    <source>
        <dbReference type="PROSITE-ProRule" id="PRU01023"/>
    </source>
</evidence>
<organism evidence="7 8">
    <name type="scientific">Parasphingorhabdus marina DSM 22363</name>
    <dbReference type="NCBI Taxonomy" id="1123272"/>
    <lineage>
        <taxon>Bacteria</taxon>
        <taxon>Pseudomonadati</taxon>
        <taxon>Pseudomonadota</taxon>
        <taxon>Alphaproteobacteria</taxon>
        <taxon>Sphingomonadales</taxon>
        <taxon>Sphingomonadaceae</taxon>
        <taxon>Parasphingorhabdus</taxon>
    </lineage>
</organism>
<dbReference type="RefSeq" id="WP_074205728.1">
    <property type="nucleotide sequence ID" value="NZ_FSQW01000002.1"/>
</dbReference>
<dbReference type="PANTHER" id="PTHR22807:SF53">
    <property type="entry name" value="RIBOSOMAL RNA SMALL SUBUNIT METHYLTRANSFERASE B-RELATED"/>
    <property type="match status" value="1"/>
</dbReference>
<dbReference type="EMBL" id="FSQW01000002">
    <property type="protein sequence ID" value="SIO04633.1"/>
    <property type="molecule type" value="Genomic_DNA"/>
</dbReference>
<dbReference type="GO" id="GO:0003723">
    <property type="term" value="F:RNA binding"/>
    <property type="evidence" value="ECO:0007669"/>
    <property type="project" value="UniProtKB-UniRule"/>
</dbReference>
<protein>
    <submittedName>
        <fullName evidence="7">16S rRNA (Cytosine967-C5)-methyltransferase</fullName>
    </submittedName>
</protein>
<evidence type="ECO:0000256" key="1">
    <source>
        <dbReference type="ARBA" id="ARBA00022603"/>
    </source>
</evidence>
<sequence>MTPSARLQAAIELLDEIIIAARDDGASADNIIKQFFKARRYAGSKDRRAVRELVYQAIRRFGDRPASGRSAMVGLLEDQPELAELFDGSGYGPAKLGEDEPMAEGGAIPHWLSEKFAEPIVAEEREALLGRAALDIRMVPAKVDLRTLRSQWPDVEELPLKNAYRLPAGTRVENSSLHNSGQIEIQDLGSQTIVAACTGHEPKLVLDLCAGAGGKTLGLASELSAKTRIIAADTDKRRLGRLAPRQQRAGIENIEPLLLDPGKEDEALAPFVGRCDLVLVDAPCSGTGTWRRNPELRWRMTPDRLERTVNLQTRLFELGSRMVAPGGRLIYAVCSLLDAEGAAQTGSFLGKYPDWQHIEVDLPLGRPYRKGKLLSPYQDGTDGFYFTCLEKL</sequence>
<evidence type="ECO:0000256" key="2">
    <source>
        <dbReference type="ARBA" id="ARBA00022679"/>
    </source>
</evidence>
<dbReference type="InterPro" id="IPR049560">
    <property type="entry name" value="MeTrfase_RsmB-F_NOP2_cat"/>
</dbReference>
<dbReference type="Proteomes" id="UP000185192">
    <property type="component" value="Unassembled WGS sequence"/>
</dbReference>
<comment type="caution">
    <text evidence="5">Lacks conserved residue(s) required for the propagation of feature annotation.</text>
</comment>
<dbReference type="InterPro" id="IPR029063">
    <property type="entry name" value="SAM-dependent_MTases_sf"/>
</dbReference>
<comment type="similarity">
    <text evidence="5">Belongs to the class I-like SAM-binding methyltransferase superfamily. RsmB/NOP family.</text>
</comment>
<dbReference type="PRINTS" id="PR02008">
    <property type="entry name" value="RCMTFAMILY"/>
</dbReference>
<dbReference type="InterPro" id="IPR023267">
    <property type="entry name" value="RCMT"/>
</dbReference>
<dbReference type="SUPFAM" id="SSF53335">
    <property type="entry name" value="S-adenosyl-L-methionine-dependent methyltransferases"/>
    <property type="match status" value="1"/>
</dbReference>
<feature type="active site" description="Nucleophile" evidence="5">
    <location>
        <position position="334"/>
    </location>
</feature>
<evidence type="ECO:0000256" key="3">
    <source>
        <dbReference type="ARBA" id="ARBA00022691"/>
    </source>
</evidence>
<feature type="domain" description="SAM-dependent MTase RsmB/NOP-type" evidence="6">
    <location>
        <begin position="119"/>
        <end position="392"/>
    </location>
</feature>
<evidence type="ECO:0000313" key="8">
    <source>
        <dbReference type="Proteomes" id="UP000185192"/>
    </source>
</evidence>
<dbReference type="InterPro" id="IPR001678">
    <property type="entry name" value="MeTrfase_RsmB-F_NOP2_dom"/>
</dbReference>
<name>A0A1N6GAT7_9SPHN</name>